<proteinExistence type="predicted"/>
<gene>
    <name evidence="2" type="ORF">SAMN05216404_104259</name>
</gene>
<protein>
    <submittedName>
        <fullName evidence="2">Uncharacterized protein</fullName>
    </submittedName>
</protein>
<name>A0A1H8GNK6_9PROT</name>
<reference evidence="2 3" key="1">
    <citation type="submission" date="2016-10" db="EMBL/GenBank/DDBJ databases">
        <authorList>
            <person name="de Groot N.N."/>
        </authorList>
    </citation>
    <scope>NUCLEOTIDE SEQUENCE [LARGE SCALE GENOMIC DNA]</scope>
    <source>
        <strain evidence="2 3">Nl18</strain>
    </source>
</reference>
<organism evidence="2 3">
    <name type="scientific">Nitrosospira multiformis</name>
    <dbReference type="NCBI Taxonomy" id="1231"/>
    <lineage>
        <taxon>Bacteria</taxon>
        <taxon>Pseudomonadati</taxon>
        <taxon>Pseudomonadota</taxon>
        <taxon>Betaproteobacteria</taxon>
        <taxon>Nitrosomonadales</taxon>
        <taxon>Nitrosomonadaceae</taxon>
        <taxon>Nitrosospira</taxon>
    </lineage>
</organism>
<dbReference type="RefSeq" id="WP_074745563.1">
    <property type="nucleotide sequence ID" value="NZ_FNQL01000004.1"/>
</dbReference>
<evidence type="ECO:0000256" key="1">
    <source>
        <dbReference type="SAM" id="Phobius"/>
    </source>
</evidence>
<feature type="transmembrane region" description="Helical" evidence="1">
    <location>
        <begin position="102"/>
        <end position="122"/>
    </location>
</feature>
<keyword evidence="1" id="KW-1133">Transmembrane helix</keyword>
<dbReference type="Proteomes" id="UP000183898">
    <property type="component" value="Unassembled WGS sequence"/>
</dbReference>
<accession>A0A1H8GNK6</accession>
<dbReference type="AlphaFoldDB" id="A0A1H8GNK6"/>
<evidence type="ECO:0000313" key="3">
    <source>
        <dbReference type="Proteomes" id="UP000183898"/>
    </source>
</evidence>
<keyword evidence="1" id="KW-0812">Transmembrane</keyword>
<evidence type="ECO:0000313" key="2">
    <source>
        <dbReference type="EMBL" id="SEN45420.1"/>
    </source>
</evidence>
<dbReference type="EMBL" id="FOCT01000004">
    <property type="protein sequence ID" value="SEN45420.1"/>
    <property type="molecule type" value="Genomic_DNA"/>
</dbReference>
<keyword evidence="1" id="KW-0472">Membrane</keyword>
<sequence>MSIWMTALKIIPWGNVVESAPHIVKAAKHLFSATKKETADFSADWQTGDISGSLDKRVRFLEAKLIELSDEQRSSAELIKSLAEQNALMVEAIEVFRVRVKMLLTVCILLLGGLAAVIFRLVV</sequence>